<dbReference type="GO" id="GO:0031934">
    <property type="term" value="C:mating-type region heterochromatin"/>
    <property type="evidence" value="ECO:0007669"/>
    <property type="project" value="TreeGrafter"/>
</dbReference>
<evidence type="ECO:0000256" key="3">
    <source>
        <dbReference type="ARBA" id="ARBA00022679"/>
    </source>
</evidence>
<feature type="region of interest" description="Disordered" evidence="7">
    <location>
        <begin position="162"/>
        <end position="200"/>
    </location>
</feature>
<dbReference type="GO" id="GO:0005634">
    <property type="term" value="C:nucleus"/>
    <property type="evidence" value="ECO:0007669"/>
    <property type="project" value="TreeGrafter"/>
</dbReference>
<dbReference type="SUPFAM" id="SSF52467">
    <property type="entry name" value="DHS-like NAD/FAD-binding domain"/>
    <property type="match status" value="1"/>
</dbReference>
<feature type="region of interest" description="Disordered" evidence="7">
    <location>
        <begin position="324"/>
        <end position="364"/>
    </location>
</feature>
<evidence type="ECO:0000259" key="8">
    <source>
        <dbReference type="PROSITE" id="PS50305"/>
    </source>
</evidence>
<reference evidence="10" key="1">
    <citation type="submission" date="2014-04" db="EMBL/GenBank/DDBJ databases">
        <title>Evolutionary Origins and Diversification of the Mycorrhizal Mutualists.</title>
        <authorList>
            <consortium name="DOE Joint Genome Institute"/>
            <consortium name="Mycorrhizal Genomics Consortium"/>
            <person name="Kohler A."/>
            <person name="Kuo A."/>
            <person name="Nagy L.G."/>
            <person name="Floudas D."/>
            <person name="Copeland A."/>
            <person name="Barry K.W."/>
            <person name="Cichocki N."/>
            <person name="Veneault-Fourrey C."/>
            <person name="LaButti K."/>
            <person name="Lindquist E.A."/>
            <person name="Lipzen A."/>
            <person name="Lundell T."/>
            <person name="Morin E."/>
            <person name="Murat C."/>
            <person name="Riley R."/>
            <person name="Ohm R."/>
            <person name="Sun H."/>
            <person name="Tunlid A."/>
            <person name="Henrissat B."/>
            <person name="Grigoriev I.V."/>
            <person name="Hibbett D.S."/>
            <person name="Martin F."/>
        </authorList>
    </citation>
    <scope>NUCLEOTIDE SEQUENCE [LARGE SCALE GENOMIC DNA]</scope>
    <source>
        <strain evidence="10">FD-334 SS-4</strain>
    </source>
</reference>
<accession>A0A0D2Q3N9</accession>
<keyword evidence="5" id="KW-0496">Mitochondrion</keyword>
<dbReference type="AlphaFoldDB" id="A0A0D2Q3N9"/>
<dbReference type="InterPro" id="IPR026591">
    <property type="entry name" value="Sirtuin_cat_small_dom_sf"/>
</dbReference>
<feature type="compositionally biased region" description="Polar residues" evidence="7">
    <location>
        <begin position="174"/>
        <end position="191"/>
    </location>
</feature>
<dbReference type="OMA" id="PVETPRC"/>
<feature type="compositionally biased region" description="Low complexity" evidence="7">
    <location>
        <begin position="335"/>
        <end position="356"/>
    </location>
</feature>
<feature type="region of interest" description="Disordered" evidence="7">
    <location>
        <begin position="453"/>
        <end position="497"/>
    </location>
</feature>
<dbReference type="Gene3D" id="3.40.50.1220">
    <property type="entry name" value="TPP-binding domain"/>
    <property type="match status" value="1"/>
</dbReference>
<evidence type="ECO:0000256" key="1">
    <source>
        <dbReference type="ARBA" id="ARBA00004173"/>
    </source>
</evidence>
<evidence type="ECO:0000256" key="7">
    <source>
        <dbReference type="SAM" id="MobiDB-lite"/>
    </source>
</evidence>
<dbReference type="GO" id="GO:1990414">
    <property type="term" value="P:replication-born double-strand break repair via sister chromatid exchange"/>
    <property type="evidence" value="ECO:0007669"/>
    <property type="project" value="TreeGrafter"/>
</dbReference>
<dbReference type="EMBL" id="KN817528">
    <property type="protein sequence ID" value="KJA26205.1"/>
    <property type="molecule type" value="Genomic_DNA"/>
</dbReference>
<dbReference type="InterPro" id="IPR003000">
    <property type="entry name" value="Sirtuin"/>
</dbReference>
<dbReference type="OrthoDB" id="2919105at2759"/>
<dbReference type="GO" id="GO:0005739">
    <property type="term" value="C:mitochondrion"/>
    <property type="evidence" value="ECO:0007669"/>
    <property type="project" value="UniProtKB-SubCell"/>
</dbReference>
<dbReference type="GO" id="GO:0017136">
    <property type="term" value="F:histone deacetylase activity, NAD-dependent"/>
    <property type="evidence" value="ECO:0007669"/>
    <property type="project" value="TreeGrafter"/>
</dbReference>
<keyword evidence="3" id="KW-0808">Transferase</keyword>
<gene>
    <name evidence="9" type="ORF">HYPSUDRAFT_36454</name>
</gene>
<feature type="binding site" evidence="6">
    <location>
        <position position="240"/>
    </location>
    <ligand>
        <name>Zn(2+)</name>
        <dbReference type="ChEBI" id="CHEBI:29105"/>
    </ligand>
</feature>
<dbReference type="GO" id="GO:0046872">
    <property type="term" value="F:metal ion binding"/>
    <property type="evidence" value="ECO:0007669"/>
    <property type="project" value="UniProtKB-KW"/>
</dbReference>
<feature type="binding site" evidence="6">
    <location>
        <position position="216"/>
    </location>
    <ligand>
        <name>Zn(2+)</name>
        <dbReference type="ChEBI" id="CHEBI:29105"/>
    </ligand>
</feature>
<dbReference type="Proteomes" id="UP000054270">
    <property type="component" value="Unassembled WGS sequence"/>
</dbReference>
<keyword evidence="10" id="KW-1185">Reference proteome</keyword>
<comment type="similarity">
    <text evidence="2">Belongs to the sirtuin family. Class I subfamily.</text>
</comment>
<protein>
    <recommendedName>
        <fullName evidence="8">Deacetylase sirtuin-type domain-containing protein</fullName>
    </recommendedName>
</protein>
<dbReference type="InterPro" id="IPR029035">
    <property type="entry name" value="DHS-like_NAD/FAD-binding_dom"/>
</dbReference>
<dbReference type="Pfam" id="PF02146">
    <property type="entry name" value="SIR2"/>
    <property type="match status" value="2"/>
</dbReference>
<feature type="binding site" evidence="6">
    <location>
        <position position="213"/>
    </location>
    <ligand>
        <name>Zn(2+)</name>
        <dbReference type="ChEBI" id="CHEBI:29105"/>
    </ligand>
</feature>
<keyword evidence="6" id="KW-0479">Metal-binding</keyword>
<dbReference type="STRING" id="945553.A0A0D2Q3N9"/>
<evidence type="ECO:0000256" key="4">
    <source>
        <dbReference type="ARBA" id="ARBA00023027"/>
    </source>
</evidence>
<keyword evidence="4" id="KW-0520">NAD</keyword>
<sequence>MTIFLPLDPATPLPPQPGFLLPATNPVAQLTKAVQAIMKAKRIVVICGAGISVQAGIPDFRSAEGLFQTIKRDNPREAMSSGKELFDVSVFNSEQRTSLFCQMIAQLSDLSQTAEPTSFHHVLRALDDRGRLLRVYTQNIDAIEQKSGLSFGVPEFEDKRLKSRTKSKSKCPDESTNATDDNQRVASTSRQPSPPVETPRCIPLHGTLQAMHCQICNHSFPLHDYMSALLAGQPPQCPECTSLEETRQLVGKRPRGIGKLRPSVVLYNETHKDGEGVGNVVQKDLIGSSKGKGRSGADLLLVVGTSLKVPGTKRMVREFAKAVRARSASSKEESGSSSGGASASGLATPTSSPRRSPISDEENMTTPRAFYLNLDFPVPTREWEGVFDAWIQGDAQHFAEILQAEIEKETKAKEIAVEKKRRKDEEAAIVNAPDEMSDLARIHEQGKISSAGIPTSIAVAPKRKATTPQRVSTKKKRSAPTLPLSPPQTPLSMSKRAVSQRSFVMDRDGDVRMLEPPPPPPPAMPKVMLRIPARPRFVPEVYITTTPQYLRPHELMAVRNRRRSPTPPPAMNVVAVADEYTHGPSRVNGDGLCNRESRQASQRTAVLQQERDVYAPVPAMAAHSRRPSHDGAPSCPMSYSIHRRLSVVSSPPLAIGRLHHSRGTTSPHLSPDILARTIELGV</sequence>
<dbReference type="PANTHER" id="PTHR11085:SF15">
    <property type="entry name" value="NAD-DEPENDENT HISTONE DEACETYLASE HST4"/>
    <property type="match status" value="1"/>
</dbReference>
<evidence type="ECO:0000313" key="9">
    <source>
        <dbReference type="EMBL" id="KJA26205.1"/>
    </source>
</evidence>
<evidence type="ECO:0000313" key="10">
    <source>
        <dbReference type="Proteomes" id="UP000054270"/>
    </source>
</evidence>
<feature type="binding site" evidence="6">
    <location>
        <position position="237"/>
    </location>
    <ligand>
        <name>Zn(2+)</name>
        <dbReference type="ChEBI" id="CHEBI:29105"/>
    </ligand>
</feature>
<feature type="domain" description="Deacetylase sirtuin-type" evidence="8">
    <location>
        <begin position="23"/>
        <end position="405"/>
    </location>
</feature>
<dbReference type="GO" id="GO:0031508">
    <property type="term" value="P:pericentric heterochromatin formation"/>
    <property type="evidence" value="ECO:0007669"/>
    <property type="project" value="TreeGrafter"/>
</dbReference>
<evidence type="ECO:0000256" key="2">
    <source>
        <dbReference type="ARBA" id="ARBA00006924"/>
    </source>
</evidence>
<dbReference type="InterPro" id="IPR050134">
    <property type="entry name" value="NAD-dep_sirtuin_deacylases"/>
</dbReference>
<name>A0A0D2Q3N9_HYPSF</name>
<comment type="subcellular location">
    <subcellularLocation>
        <location evidence="1">Mitochondrion</location>
    </subcellularLocation>
</comment>
<dbReference type="GO" id="GO:0006282">
    <property type="term" value="P:regulation of DNA repair"/>
    <property type="evidence" value="ECO:0007669"/>
    <property type="project" value="TreeGrafter"/>
</dbReference>
<dbReference type="GO" id="GO:0000122">
    <property type="term" value="P:negative regulation of transcription by RNA polymerase II"/>
    <property type="evidence" value="ECO:0007669"/>
    <property type="project" value="TreeGrafter"/>
</dbReference>
<evidence type="ECO:0000256" key="5">
    <source>
        <dbReference type="ARBA" id="ARBA00023128"/>
    </source>
</evidence>
<dbReference type="Gene3D" id="3.30.1600.10">
    <property type="entry name" value="SIR2/SIRT2 'Small Domain"/>
    <property type="match status" value="1"/>
</dbReference>
<dbReference type="GO" id="GO:0070403">
    <property type="term" value="F:NAD+ binding"/>
    <property type="evidence" value="ECO:0007669"/>
    <property type="project" value="InterPro"/>
</dbReference>
<evidence type="ECO:0000256" key="6">
    <source>
        <dbReference type="PROSITE-ProRule" id="PRU00236"/>
    </source>
</evidence>
<proteinExistence type="inferred from homology"/>
<dbReference type="PANTHER" id="PTHR11085">
    <property type="entry name" value="NAD-DEPENDENT PROTEIN DEACYLASE SIRTUIN-5, MITOCHONDRIAL-RELATED"/>
    <property type="match status" value="1"/>
</dbReference>
<feature type="active site" description="Proton acceptor" evidence="6">
    <location>
        <position position="205"/>
    </location>
</feature>
<keyword evidence="6" id="KW-0862">Zinc</keyword>
<organism evidence="9 10">
    <name type="scientific">Hypholoma sublateritium (strain FD-334 SS-4)</name>
    <dbReference type="NCBI Taxonomy" id="945553"/>
    <lineage>
        <taxon>Eukaryota</taxon>
        <taxon>Fungi</taxon>
        <taxon>Dikarya</taxon>
        <taxon>Basidiomycota</taxon>
        <taxon>Agaricomycotina</taxon>
        <taxon>Agaricomycetes</taxon>
        <taxon>Agaricomycetidae</taxon>
        <taxon>Agaricales</taxon>
        <taxon>Agaricineae</taxon>
        <taxon>Strophariaceae</taxon>
        <taxon>Hypholoma</taxon>
    </lineage>
</organism>
<dbReference type="PROSITE" id="PS50305">
    <property type="entry name" value="SIRTUIN"/>
    <property type="match status" value="1"/>
</dbReference>
<dbReference type="InterPro" id="IPR026590">
    <property type="entry name" value="Ssirtuin_cat_dom"/>
</dbReference>